<dbReference type="Proteomes" id="UP000002571">
    <property type="component" value="Chromosome 1"/>
</dbReference>
<evidence type="ECO:0000313" key="1">
    <source>
        <dbReference type="EMBL" id="ACY52475.1"/>
    </source>
</evidence>
<evidence type="ECO:0000313" key="2">
    <source>
        <dbReference type="Proteomes" id="UP000002571"/>
    </source>
</evidence>
<name>A0ACA6QQJ6_VIBAE</name>
<gene>
    <name evidence="1" type="ordered locus">VEA_004317</name>
</gene>
<dbReference type="EMBL" id="CP001805">
    <property type="protein sequence ID" value="ACY52475.1"/>
    <property type="molecule type" value="Genomic_DNA"/>
</dbReference>
<organism evidence="1 2">
    <name type="scientific">Vibrio antiquarius (strain Ex25)</name>
    <dbReference type="NCBI Taxonomy" id="150340"/>
    <lineage>
        <taxon>Bacteria</taxon>
        <taxon>Pseudomonadati</taxon>
        <taxon>Pseudomonadota</taxon>
        <taxon>Gammaproteobacteria</taxon>
        <taxon>Vibrionales</taxon>
        <taxon>Vibrionaceae</taxon>
        <taxon>Vibrio</taxon>
        <taxon>Vibrio diabolicus subgroup</taxon>
    </lineage>
</organism>
<keyword evidence="2" id="KW-1185">Reference proteome</keyword>
<accession>A0ACA6QQJ6</accession>
<sequence length="38" mass="4288">MEQTDTEVFELFGLPKAYQENNISLVCSSTIRKTPPLS</sequence>
<protein>
    <submittedName>
        <fullName evidence="1">Uncharacterized protein</fullName>
    </submittedName>
</protein>
<proteinExistence type="predicted"/>
<reference evidence="1" key="1">
    <citation type="submission" date="2009-10" db="EMBL/GenBank/DDBJ databases">
        <authorList>
            <consortium name="Los Alamos National Laboratory (LANL)"/>
            <consortium name="National Microbial Pathogen Data Resource (NMPDR)"/>
            <person name="Munk A.C."/>
            <person name="Tapia R."/>
            <person name="Green L."/>
            <person name="Rogers Y."/>
            <person name="Detter J.C."/>
            <person name="Bruce D."/>
            <person name="Brettin T.S."/>
            <person name="Colwell R."/>
            <person name="Huq A."/>
            <person name="Grim C.J."/>
            <person name="Hasan N.A."/>
            <person name="Vonstein V."/>
            <person name="Bartels D."/>
        </authorList>
    </citation>
    <scope>NUCLEOTIDE SEQUENCE</scope>
    <source>
        <strain evidence="1">EX25</strain>
    </source>
</reference>